<evidence type="ECO:0000256" key="1">
    <source>
        <dbReference type="ARBA" id="ARBA00023224"/>
    </source>
</evidence>
<dbReference type="PANTHER" id="PTHR32089:SF112">
    <property type="entry name" value="LYSOZYME-LIKE PROTEIN-RELATED"/>
    <property type="match status" value="1"/>
</dbReference>
<dbReference type="AlphaFoldDB" id="A0A255XXM7"/>
<name>A0A255XXM7_9PROT</name>
<feature type="domain" description="Methyl-accepting transducer" evidence="4">
    <location>
        <begin position="182"/>
        <end position="432"/>
    </location>
</feature>
<reference evidence="5 6" key="1">
    <citation type="submission" date="2017-07" db="EMBL/GenBank/DDBJ databases">
        <title>Elstera cyanobacteriorum sp. nov., a novel bacterium isolated from cyanobacterial aggregates in a eutrophic lake.</title>
        <authorList>
            <person name="Cai H."/>
        </authorList>
    </citation>
    <scope>NUCLEOTIDE SEQUENCE [LARGE SCALE GENOMIC DNA]</scope>
    <source>
        <strain evidence="5 6">TH019</strain>
    </source>
</reference>
<keyword evidence="6" id="KW-1185">Reference proteome</keyword>
<dbReference type="InterPro" id="IPR009050">
    <property type="entry name" value="Globin-like_sf"/>
</dbReference>
<dbReference type="InterPro" id="IPR004090">
    <property type="entry name" value="Chemotax_Me-accpt_rcpt"/>
</dbReference>
<gene>
    <name evidence="5" type="ORF">CHR90_02850</name>
</gene>
<dbReference type="GO" id="GO:0019825">
    <property type="term" value="F:oxygen binding"/>
    <property type="evidence" value="ECO:0007669"/>
    <property type="project" value="InterPro"/>
</dbReference>
<proteinExistence type="inferred from homology"/>
<dbReference type="GO" id="GO:0020037">
    <property type="term" value="F:heme binding"/>
    <property type="evidence" value="ECO:0007669"/>
    <property type="project" value="InterPro"/>
</dbReference>
<dbReference type="RefSeq" id="WP_094407469.1">
    <property type="nucleotide sequence ID" value="NZ_BMJZ01000016.1"/>
</dbReference>
<dbReference type="Pfam" id="PF00015">
    <property type="entry name" value="MCPsignal"/>
    <property type="match status" value="1"/>
</dbReference>
<keyword evidence="1 3" id="KW-0807">Transducer</keyword>
<dbReference type="GO" id="GO:0004888">
    <property type="term" value="F:transmembrane signaling receptor activity"/>
    <property type="evidence" value="ECO:0007669"/>
    <property type="project" value="InterPro"/>
</dbReference>
<dbReference type="PANTHER" id="PTHR32089">
    <property type="entry name" value="METHYL-ACCEPTING CHEMOTAXIS PROTEIN MCPB"/>
    <property type="match status" value="1"/>
</dbReference>
<sequence>MVSTDTALDISARLAFLQIDAETKSALAAARPVVQKCLPGILDIFYDHVRQEARLTPLFGGEAGIARAKAAQIRHWTAIVDGTFSAEYIALVRRIGATHSRIGLEPRWYIAGYSFIATRLLAAVAEHFQSLWHPDRALRQTQAAQTAILKAVMLDMDFAISIYLEENKAAADAQLAQVAVAFDQSVATVVAGVGTAADDMQHTAQAMAAAAEETAVQAEMVSSAAQSTSGNVQTVATAAEELATSIHEMGRHVEEASQIAQDASQRAHATDDTVARLATAADHIGAVVDLIRRIAAQTNLLALNASIEAARAGDAGKGFAVVAQEVKGLAAETAAATQEIGTQIAAIQSATRHSVDAIREIGNIIDHINEIAGVVATAMDQQEAATQEIAQSAQQAASGTASVTGTILGVTDAATDTGRAAQTVVKTAQSLGQNADFLKKEVAAFLHRIRETS</sequence>
<dbReference type="CDD" id="cd01068">
    <property type="entry name" value="globin_sensor"/>
    <property type="match status" value="1"/>
</dbReference>
<dbReference type="SUPFAM" id="SSF58104">
    <property type="entry name" value="Methyl-accepting chemotaxis protein (MCP) signaling domain"/>
    <property type="match status" value="1"/>
</dbReference>
<evidence type="ECO:0000313" key="5">
    <source>
        <dbReference type="EMBL" id="OYQ21145.1"/>
    </source>
</evidence>
<evidence type="ECO:0000313" key="6">
    <source>
        <dbReference type="Proteomes" id="UP000216361"/>
    </source>
</evidence>
<evidence type="ECO:0000259" key="4">
    <source>
        <dbReference type="PROSITE" id="PS50111"/>
    </source>
</evidence>
<evidence type="ECO:0000256" key="3">
    <source>
        <dbReference type="PROSITE-ProRule" id="PRU00284"/>
    </source>
</evidence>
<dbReference type="SMART" id="SM00283">
    <property type="entry name" value="MA"/>
    <property type="match status" value="1"/>
</dbReference>
<organism evidence="5 6">
    <name type="scientific">Elstera cyanobacteriorum</name>
    <dbReference type="NCBI Taxonomy" id="2022747"/>
    <lineage>
        <taxon>Bacteria</taxon>
        <taxon>Pseudomonadati</taxon>
        <taxon>Pseudomonadota</taxon>
        <taxon>Alphaproteobacteria</taxon>
        <taxon>Rhodospirillales</taxon>
        <taxon>Rhodospirillaceae</taxon>
        <taxon>Elstera</taxon>
    </lineage>
</organism>
<accession>A0A255XXM7</accession>
<dbReference type="Proteomes" id="UP000216361">
    <property type="component" value="Unassembled WGS sequence"/>
</dbReference>
<dbReference type="Pfam" id="PF11563">
    <property type="entry name" value="Protoglobin"/>
    <property type="match status" value="1"/>
</dbReference>
<dbReference type="Gene3D" id="1.10.490.10">
    <property type="entry name" value="Globins"/>
    <property type="match status" value="1"/>
</dbReference>
<dbReference type="SUPFAM" id="SSF46458">
    <property type="entry name" value="Globin-like"/>
    <property type="match status" value="1"/>
</dbReference>
<dbReference type="EMBL" id="NOXS01000024">
    <property type="protein sequence ID" value="OYQ21145.1"/>
    <property type="molecule type" value="Genomic_DNA"/>
</dbReference>
<dbReference type="Gene3D" id="1.10.287.950">
    <property type="entry name" value="Methyl-accepting chemotaxis protein"/>
    <property type="match status" value="1"/>
</dbReference>
<dbReference type="PROSITE" id="PS50111">
    <property type="entry name" value="CHEMOTAXIS_TRANSDUC_2"/>
    <property type="match status" value="1"/>
</dbReference>
<dbReference type="GO" id="GO:0006935">
    <property type="term" value="P:chemotaxis"/>
    <property type="evidence" value="ECO:0007669"/>
    <property type="project" value="InterPro"/>
</dbReference>
<dbReference type="OrthoDB" id="266313at2"/>
<dbReference type="GO" id="GO:0007165">
    <property type="term" value="P:signal transduction"/>
    <property type="evidence" value="ECO:0007669"/>
    <property type="project" value="UniProtKB-KW"/>
</dbReference>
<dbReference type="PRINTS" id="PR00260">
    <property type="entry name" value="CHEMTRNSDUCR"/>
</dbReference>
<dbReference type="InterPro" id="IPR044398">
    <property type="entry name" value="Globin-sensor_dom"/>
</dbReference>
<comment type="similarity">
    <text evidence="2">Belongs to the methyl-accepting chemotaxis (MCP) protein family.</text>
</comment>
<dbReference type="GO" id="GO:0016020">
    <property type="term" value="C:membrane"/>
    <property type="evidence" value="ECO:0007669"/>
    <property type="project" value="InterPro"/>
</dbReference>
<dbReference type="InterPro" id="IPR039379">
    <property type="entry name" value="Protoglobin_sensor_dom"/>
</dbReference>
<dbReference type="InterPro" id="IPR004089">
    <property type="entry name" value="MCPsignal_dom"/>
</dbReference>
<evidence type="ECO:0000256" key="2">
    <source>
        <dbReference type="ARBA" id="ARBA00029447"/>
    </source>
</evidence>
<comment type="caution">
    <text evidence="5">The sequence shown here is derived from an EMBL/GenBank/DDBJ whole genome shotgun (WGS) entry which is preliminary data.</text>
</comment>
<protein>
    <recommendedName>
        <fullName evidence="4">Methyl-accepting transducer domain-containing protein</fullName>
    </recommendedName>
</protein>
<dbReference type="InterPro" id="IPR012292">
    <property type="entry name" value="Globin/Proto"/>
</dbReference>